<feature type="signal peptide" evidence="1">
    <location>
        <begin position="1"/>
        <end position="20"/>
    </location>
</feature>
<evidence type="ECO:0000313" key="3">
    <source>
        <dbReference type="EMBL" id="BDU72170.1"/>
    </source>
</evidence>
<gene>
    <name evidence="3" type="ORF">METEAL_13440</name>
</gene>
<evidence type="ECO:0000313" key="4">
    <source>
        <dbReference type="Proteomes" id="UP001238179"/>
    </source>
</evidence>
<dbReference type="Proteomes" id="UP001238179">
    <property type="component" value="Chromosome"/>
</dbReference>
<dbReference type="InterPro" id="IPR036249">
    <property type="entry name" value="Thioredoxin-like_sf"/>
</dbReference>
<organism evidence="3 4">
    <name type="scientific">Mesoterricola silvestris</name>
    <dbReference type="NCBI Taxonomy" id="2927979"/>
    <lineage>
        <taxon>Bacteria</taxon>
        <taxon>Pseudomonadati</taxon>
        <taxon>Acidobacteriota</taxon>
        <taxon>Holophagae</taxon>
        <taxon>Holophagales</taxon>
        <taxon>Holophagaceae</taxon>
        <taxon>Mesoterricola</taxon>
    </lineage>
</organism>
<keyword evidence="4" id="KW-1185">Reference proteome</keyword>
<feature type="domain" description="Thioredoxin" evidence="2">
    <location>
        <begin position="16"/>
        <end position="156"/>
    </location>
</feature>
<dbReference type="InterPro" id="IPR012336">
    <property type="entry name" value="Thioredoxin-like_fold"/>
</dbReference>
<dbReference type="PROSITE" id="PS51352">
    <property type="entry name" value="THIOREDOXIN_2"/>
    <property type="match status" value="1"/>
</dbReference>
<dbReference type="SUPFAM" id="SSF52833">
    <property type="entry name" value="Thioredoxin-like"/>
    <property type="match status" value="1"/>
</dbReference>
<sequence length="156" mass="16808">MINVSVPTCLLLLPCLAASANPPASGLAWGTDLDAGKALAAKEKKDVVVYFTGSAWCPFCKVLHAELLPSRAFADFAKDKVLVMLDYPPMSGRSEEKIKAQPGLARLMRIKEQFGVKLFPTMLVLGPDGKEKARKSGYPKGKAPEAYLAELMAPKS</sequence>
<proteinExistence type="predicted"/>
<protein>
    <recommendedName>
        <fullName evidence="2">Thioredoxin domain-containing protein</fullName>
    </recommendedName>
</protein>
<dbReference type="InterPro" id="IPR013766">
    <property type="entry name" value="Thioredoxin_domain"/>
</dbReference>
<keyword evidence="1" id="KW-0732">Signal</keyword>
<reference evidence="4" key="1">
    <citation type="journal article" date="2023" name="Int. J. Syst. Evol. Microbiol.">
        <title>Mesoterricola silvestris gen. nov., sp. nov., Mesoterricola sediminis sp. nov., Geothrix oryzae sp. nov., Geothrix edaphica sp. nov., Geothrix rubra sp. nov., and Geothrix limicola sp. nov., six novel members of Acidobacteriota isolated from soils.</title>
        <authorList>
            <person name="Itoh H."/>
            <person name="Sugisawa Y."/>
            <person name="Mise K."/>
            <person name="Xu Z."/>
            <person name="Kuniyasu M."/>
            <person name="Ushijima N."/>
            <person name="Kawano K."/>
            <person name="Kobayashi E."/>
            <person name="Shiratori Y."/>
            <person name="Masuda Y."/>
            <person name="Senoo K."/>
        </authorList>
    </citation>
    <scope>NUCLEOTIDE SEQUENCE [LARGE SCALE GENOMIC DNA]</scope>
    <source>
        <strain evidence="4">W79</strain>
    </source>
</reference>
<dbReference type="RefSeq" id="WP_316415077.1">
    <property type="nucleotide sequence ID" value="NZ_AP027080.1"/>
</dbReference>
<dbReference type="KEGG" id="msil:METEAL_13440"/>
<evidence type="ECO:0000256" key="1">
    <source>
        <dbReference type="SAM" id="SignalP"/>
    </source>
</evidence>
<evidence type="ECO:0000259" key="2">
    <source>
        <dbReference type="PROSITE" id="PS51352"/>
    </source>
</evidence>
<dbReference type="AlphaFoldDB" id="A0AA48K8I9"/>
<feature type="chain" id="PRO_5041212060" description="Thioredoxin domain-containing protein" evidence="1">
    <location>
        <begin position="21"/>
        <end position="156"/>
    </location>
</feature>
<dbReference type="Pfam" id="PF13098">
    <property type="entry name" value="Thioredoxin_2"/>
    <property type="match status" value="1"/>
</dbReference>
<name>A0AA48K8I9_9BACT</name>
<dbReference type="Gene3D" id="3.40.30.10">
    <property type="entry name" value="Glutaredoxin"/>
    <property type="match status" value="1"/>
</dbReference>
<accession>A0AA48K8I9</accession>
<dbReference type="EMBL" id="AP027080">
    <property type="protein sequence ID" value="BDU72170.1"/>
    <property type="molecule type" value="Genomic_DNA"/>
</dbReference>